<dbReference type="InterPro" id="IPR010987">
    <property type="entry name" value="Glutathione-S-Trfase_C-like"/>
</dbReference>
<organism evidence="3 4">
    <name type="scientific">Pseudaquabacterium inlustre</name>
    <dbReference type="NCBI Taxonomy" id="2984192"/>
    <lineage>
        <taxon>Bacteria</taxon>
        <taxon>Pseudomonadati</taxon>
        <taxon>Pseudomonadota</taxon>
        <taxon>Betaproteobacteria</taxon>
        <taxon>Burkholderiales</taxon>
        <taxon>Sphaerotilaceae</taxon>
        <taxon>Pseudaquabacterium</taxon>
    </lineage>
</organism>
<gene>
    <name evidence="3" type="ORF">AACH10_12210</name>
</gene>
<dbReference type="Gene3D" id="1.20.1050.10">
    <property type="match status" value="1"/>
</dbReference>
<dbReference type="Gene3D" id="3.40.30.10">
    <property type="entry name" value="Glutaredoxin"/>
    <property type="match status" value="1"/>
</dbReference>
<sequence>MSTFVLYGRPGWGSAIVEAQLAWYGLPYRLEDAGDLFESEEARARLRPLNPITQVPTLVLPDGQVMTESAAITLHLADITGSDHLVPGPKAPERAAFLRWLVFIVANIYPTFTYGDIPERFVPAGGEAAQGFRAEIDAYVRRLWLAVESQAGTPWVLGGRFSALDLYAAVMTHWRPRRDWFAEHAPRVLAAADAAGALPAVAPVMAANFPPPAAAPTSTSG</sequence>
<dbReference type="PROSITE" id="PS50405">
    <property type="entry name" value="GST_CTER"/>
    <property type="match status" value="1"/>
</dbReference>
<dbReference type="InterPro" id="IPR036282">
    <property type="entry name" value="Glutathione-S-Trfase_C_sf"/>
</dbReference>
<feature type="domain" description="GST N-terminal" evidence="1">
    <location>
        <begin position="1"/>
        <end position="84"/>
    </location>
</feature>
<name>A0ABU9CJX4_9BURK</name>
<dbReference type="Pfam" id="PF13409">
    <property type="entry name" value="GST_N_2"/>
    <property type="match status" value="1"/>
</dbReference>
<dbReference type="SUPFAM" id="SSF47616">
    <property type="entry name" value="GST C-terminal domain-like"/>
    <property type="match status" value="1"/>
</dbReference>
<keyword evidence="4" id="KW-1185">Reference proteome</keyword>
<dbReference type="Proteomes" id="UP001365405">
    <property type="component" value="Unassembled WGS sequence"/>
</dbReference>
<feature type="domain" description="GST C-terminal" evidence="2">
    <location>
        <begin position="90"/>
        <end position="214"/>
    </location>
</feature>
<dbReference type="EMBL" id="JBBUTH010000007">
    <property type="protein sequence ID" value="MEK8051004.1"/>
    <property type="molecule type" value="Genomic_DNA"/>
</dbReference>
<protein>
    <submittedName>
        <fullName evidence="3">Glutathione S-transferase family protein</fullName>
    </submittedName>
</protein>
<dbReference type="RefSeq" id="WP_341410697.1">
    <property type="nucleotide sequence ID" value="NZ_JBBUTH010000007.1"/>
</dbReference>
<dbReference type="PROSITE" id="PS50404">
    <property type="entry name" value="GST_NTER"/>
    <property type="match status" value="1"/>
</dbReference>
<dbReference type="PANTHER" id="PTHR44051:SF8">
    <property type="entry name" value="GLUTATHIONE S-TRANSFERASE GSTA"/>
    <property type="match status" value="1"/>
</dbReference>
<accession>A0ABU9CJX4</accession>
<evidence type="ECO:0000313" key="4">
    <source>
        <dbReference type="Proteomes" id="UP001365405"/>
    </source>
</evidence>
<dbReference type="InterPro" id="IPR004045">
    <property type="entry name" value="Glutathione_S-Trfase_N"/>
</dbReference>
<reference evidence="3 4" key="1">
    <citation type="submission" date="2024-04" db="EMBL/GenBank/DDBJ databases">
        <title>Novel species of the genus Ideonella isolated from streams.</title>
        <authorList>
            <person name="Lu H."/>
        </authorList>
    </citation>
    <scope>NUCLEOTIDE SEQUENCE [LARGE SCALE GENOMIC DNA]</scope>
    <source>
        <strain evidence="3 4">DXS22W</strain>
    </source>
</reference>
<dbReference type="SUPFAM" id="SSF52833">
    <property type="entry name" value="Thioredoxin-like"/>
    <property type="match status" value="1"/>
</dbReference>
<comment type="caution">
    <text evidence="3">The sequence shown here is derived from an EMBL/GenBank/DDBJ whole genome shotgun (WGS) entry which is preliminary data.</text>
</comment>
<evidence type="ECO:0000259" key="1">
    <source>
        <dbReference type="PROSITE" id="PS50404"/>
    </source>
</evidence>
<evidence type="ECO:0000313" key="3">
    <source>
        <dbReference type="EMBL" id="MEK8051004.1"/>
    </source>
</evidence>
<dbReference type="PANTHER" id="PTHR44051">
    <property type="entry name" value="GLUTATHIONE S-TRANSFERASE-RELATED"/>
    <property type="match status" value="1"/>
</dbReference>
<dbReference type="InterPro" id="IPR036249">
    <property type="entry name" value="Thioredoxin-like_sf"/>
</dbReference>
<evidence type="ECO:0000259" key="2">
    <source>
        <dbReference type="PROSITE" id="PS50405"/>
    </source>
</evidence>
<dbReference type="CDD" id="cd03057">
    <property type="entry name" value="GST_N_Beta"/>
    <property type="match status" value="1"/>
</dbReference>
<proteinExistence type="predicted"/>